<feature type="chain" id="PRO_5045247541" evidence="3">
    <location>
        <begin position="26"/>
        <end position="539"/>
    </location>
</feature>
<feature type="signal peptide" evidence="3">
    <location>
        <begin position="1"/>
        <end position="25"/>
    </location>
</feature>
<feature type="compositionally biased region" description="Polar residues" evidence="1">
    <location>
        <begin position="525"/>
        <end position="539"/>
    </location>
</feature>
<proteinExistence type="predicted"/>
<dbReference type="Pfam" id="PF13584">
    <property type="entry name" value="BatD"/>
    <property type="match status" value="1"/>
</dbReference>
<evidence type="ECO:0000256" key="1">
    <source>
        <dbReference type="SAM" id="MobiDB-lite"/>
    </source>
</evidence>
<dbReference type="PANTHER" id="PTHR40940">
    <property type="entry name" value="PROTEIN BATD-RELATED"/>
    <property type="match status" value="1"/>
</dbReference>
<protein>
    <submittedName>
        <fullName evidence="5">BatD family protein</fullName>
    </submittedName>
</protein>
<dbReference type="InterPro" id="IPR025738">
    <property type="entry name" value="BatD"/>
</dbReference>
<sequence length="539" mass="59398">MKRAVNKINAFLLLLCGLWSFSSLAAINASVSQNPVYVGEIFTLQVEADESLDPDELSTKALEPYFDVFQPSVSRQKNFINGEFSSSTRWSISLMAKQAGQVLIPPLTVAGQTTLPIKLTVLSENQQPDQQKNQDVFIEASLDQNNIYVGQQIIYTLDLYIGAMLENASLSNPELVQADVVQMGQDAKEVVVKNGMKYQKITRKFAITPNQSGDLTIAGPKLTGELYKTVSQSGYRPRTVRQVLDIQADDIKLTVKDKPAIFTGKQWLVSDEVMLSEELQDNVITLTVGQPVTRTFTLIAANTSEKSLPKLTFDYPNTVRVYPDKDEVSGFIHQGTAFAQRISSHAIIAEQAGELILPEVVIPWWNSQTDQLEYAKVPARKLKVVANSETPEVALPEVTPSPTTVVNDAGFWPYLTLLFAIAWFITLLLYLRKPSYPVAKNDITKTASSDPYKQLLAAAKANNSQAAWQGLVEWSNSQWPEIKSVSQIPVSTELQLAIKELQQAIAKGEAWQGASLSKALGAQRKSPTPTNTLGPINPV</sequence>
<name>A0ABS8W2R9_9GAMM</name>
<organism evidence="5 6">
    <name type="scientific">Motilimonas cestriensis</name>
    <dbReference type="NCBI Taxonomy" id="2742685"/>
    <lineage>
        <taxon>Bacteria</taxon>
        <taxon>Pseudomonadati</taxon>
        <taxon>Pseudomonadota</taxon>
        <taxon>Gammaproteobacteria</taxon>
        <taxon>Alteromonadales</taxon>
        <taxon>Alteromonadales genera incertae sedis</taxon>
        <taxon>Motilimonas</taxon>
    </lineage>
</organism>
<evidence type="ECO:0000313" key="6">
    <source>
        <dbReference type="Proteomes" id="UP001201273"/>
    </source>
</evidence>
<comment type="caution">
    <text evidence="5">The sequence shown here is derived from an EMBL/GenBank/DDBJ whole genome shotgun (WGS) entry which is preliminary data.</text>
</comment>
<dbReference type="PANTHER" id="PTHR40940:SF1">
    <property type="entry name" value="PROTEIN BATD"/>
    <property type="match status" value="1"/>
</dbReference>
<dbReference type="Proteomes" id="UP001201273">
    <property type="component" value="Unassembled WGS sequence"/>
</dbReference>
<feature type="transmembrane region" description="Helical" evidence="2">
    <location>
        <begin position="411"/>
        <end position="431"/>
    </location>
</feature>
<keyword evidence="2" id="KW-0472">Membrane</keyword>
<accession>A0ABS8W2R9</accession>
<gene>
    <name evidence="5" type="ORF">K6Y31_00205</name>
</gene>
<dbReference type="EMBL" id="JAIMJA010000001">
    <property type="protein sequence ID" value="MCE2593242.1"/>
    <property type="molecule type" value="Genomic_DNA"/>
</dbReference>
<dbReference type="Pfam" id="PF25607">
    <property type="entry name" value="DUF7939"/>
    <property type="match status" value="1"/>
</dbReference>
<keyword evidence="3" id="KW-0732">Signal</keyword>
<keyword evidence="2" id="KW-0812">Transmembrane</keyword>
<dbReference type="InterPro" id="IPR057699">
    <property type="entry name" value="DUF7939"/>
</dbReference>
<evidence type="ECO:0000256" key="3">
    <source>
        <dbReference type="SAM" id="SignalP"/>
    </source>
</evidence>
<feature type="domain" description="DUF7939" evidence="4">
    <location>
        <begin position="449"/>
        <end position="526"/>
    </location>
</feature>
<feature type="region of interest" description="Disordered" evidence="1">
    <location>
        <begin position="520"/>
        <end position="539"/>
    </location>
</feature>
<reference evidence="5 6" key="1">
    <citation type="journal article" date="2022" name="Environ. Microbiol. Rep.">
        <title>Eco-phylogenetic analyses reveal divergent evolution of vitamin B12 metabolism in the marine bacterial family 'Psychromonadaceae'.</title>
        <authorList>
            <person name="Jin X."/>
            <person name="Yang Y."/>
            <person name="Cao H."/>
            <person name="Gao B."/>
            <person name="Zhao Z."/>
        </authorList>
    </citation>
    <scope>NUCLEOTIDE SEQUENCE [LARGE SCALE GENOMIC DNA]</scope>
    <source>
        <strain evidence="5 6">MKS20</strain>
    </source>
</reference>
<evidence type="ECO:0000259" key="4">
    <source>
        <dbReference type="Pfam" id="PF25607"/>
    </source>
</evidence>
<keyword evidence="2" id="KW-1133">Transmembrane helix</keyword>
<dbReference type="RefSeq" id="WP_233050871.1">
    <property type="nucleotide sequence ID" value="NZ_JAIMJA010000001.1"/>
</dbReference>
<evidence type="ECO:0000313" key="5">
    <source>
        <dbReference type="EMBL" id="MCE2593242.1"/>
    </source>
</evidence>
<evidence type="ECO:0000256" key="2">
    <source>
        <dbReference type="SAM" id="Phobius"/>
    </source>
</evidence>
<keyword evidence="6" id="KW-1185">Reference proteome</keyword>